<feature type="transmembrane region" description="Helical" evidence="1">
    <location>
        <begin position="20"/>
        <end position="40"/>
    </location>
</feature>
<evidence type="ECO:0000256" key="1">
    <source>
        <dbReference type="SAM" id="Phobius"/>
    </source>
</evidence>
<dbReference type="AlphaFoldDB" id="A0A3E3IZP5"/>
<evidence type="ECO:0000313" key="5">
    <source>
        <dbReference type="Proteomes" id="UP000261166"/>
    </source>
</evidence>
<feature type="transmembrane region" description="Helical" evidence="1">
    <location>
        <begin position="60"/>
        <end position="81"/>
    </location>
</feature>
<sequence>MSEKMTGKSKSMGRIIGKIALWLVIGGALGFFGAFLIFSIKGETENVMHLFFNGYLAYALWYQLGFFIVLGGIAVTLYFRAGAQIKLGNYEAEDRAGEYQNAAITANELNMVIQFLLFGLAVDGKNPMMLTNVVCFLVCCTVVVVMEAFLVKQVKRIQPLKRGDVGDARFTQKWLESCDEAEQMVIYKASYSSFIVMKTLLPLLEAAALFGKLMFDTGNFPIVLICIAWGVNTGVYCFGSMRLEKGNKK</sequence>
<keyword evidence="1" id="KW-0472">Membrane</keyword>
<accession>A0A3E3IZP5</accession>
<keyword evidence="4" id="KW-1185">Reference proteome</keyword>
<name>A0A3E3IZP5_9FIRM</name>
<dbReference type="EMBL" id="QVLU01000006">
    <property type="protein sequence ID" value="RGE72483.1"/>
    <property type="molecule type" value="Genomic_DNA"/>
</dbReference>
<gene>
    <name evidence="3" type="ORF">DWY69_09055</name>
    <name evidence="2" type="ORF">DXC51_14115</name>
</gene>
<evidence type="ECO:0000313" key="4">
    <source>
        <dbReference type="Proteomes" id="UP000260812"/>
    </source>
</evidence>
<evidence type="ECO:0000313" key="2">
    <source>
        <dbReference type="EMBL" id="RGE59113.1"/>
    </source>
</evidence>
<comment type="caution">
    <text evidence="3">The sequence shown here is derived from an EMBL/GenBank/DDBJ whole genome shotgun (WGS) entry which is preliminary data.</text>
</comment>
<keyword evidence="1" id="KW-0812">Transmembrane</keyword>
<feature type="transmembrane region" description="Helical" evidence="1">
    <location>
        <begin position="128"/>
        <end position="151"/>
    </location>
</feature>
<proteinExistence type="predicted"/>
<reference evidence="3 5" key="1">
    <citation type="submission" date="2018-08" db="EMBL/GenBank/DDBJ databases">
        <title>A genome reference for cultivated species of the human gut microbiota.</title>
        <authorList>
            <person name="Zou Y."/>
            <person name="Xue W."/>
            <person name="Luo G."/>
        </authorList>
    </citation>
    <scope>NUCLEOTIDE SEQUENCE [LARGE SCALE GENOMIC DNA]</scope>
    <source>
        <strain evidence="3 5">AF26-4BH</strain>
        <strain evidence="2">TF05-5AC</strain>
    </source>
</reference>
<feature type="transmembrane region" description="Helical" evidence="1">
    <location>
        <begin position="220"/>
        <end position="239"/>
    </location>
</feature>
<dbReference type="EMBL" id="QVLV01000009">
    <property type="protein sequence ID" value="RGE59113.1"/>
    <property type="molecule type" value="Genomic_DNA"/>
</dbReference>
<organism evidence="3 5">
    <name type="scientific">Eisenbergiella massiliensis</name>
    <dbReference type="NCBI Taxonomy" id="1720294"/>
    <lineage>
        <taxon>Bacteria</taxon>
        <taxon>Bacillati</taxon>
        <taxon>Bacillota</taxon>
        <taxon>Clostridia</taxon>
        <taxon>Lachnospirales</taxon>
        <taxon>Lachnospiraceae</taxon>
        <taxon>Eisenbergiella</taxon>
    </lineage>
</organism>
<evidence type="ECO:0000313" key="3">
    <source>
        <dbReference type="EMBL" id="RGE72483.1"/>
    </source>
</evidence>
<dbReference type="RefSeq" id="WP_025487602.1">
    <property type="nucleotide sequence ID" value="NZ_CALBAU010000200.1"/>
</dbReference>
<dbReference type="OrthoDB" id="1777828at2"/>
<dbReference type="Proteomes" id="UP000260812">
    <property type="component" value="Unassembled WGS sequence"/>
</dbReference>
<dbReference type="InterPro" id="IPR021509">
    <property type="entry name" value="DUF3169"/>
</dbReference>
<dbReference type="Proteomes" id="UP000261166">
    <property type="component" value="Unassembled WGS sequence"/>
</dbReference>
<dbReference type="Pfam" id="PF11368">
    <property type="entry name" value="DUF3169"/>
    <property type="match status" value="1"/>
</dbReference>
<feature type="transmembrane region" description="Helical" evidence="1">
    <location>
        <begin position="102"/>
        <end position="122"/>
    </location>
</feature>
<keyword evidence="1" id="KW-1133">Transmembrane helix</keyword>
<dbReference type="GeneID" id="97987967"/>
<feature type="transmembrane region" description="Helical" evidence="1">
    <location>
        <begin position="194"/>
        <end position="214"/>
    </location>
</feature>
<protein>
    <submittedName>
        <fullName evidence="3">DUF3169 family protein</fullName>
    </submittedName>
</protein>